<dbReference type="AlphaFoldDB" id="A0A1C5J6Z7"/>
<evidence type="ECO:0000256" key="1">
    <source>
        <dbReference type="ARBA" id="ARBA00007169"/>
    </source>
</evidence>
<dbReference type="RefSeq" id="WP_088972059.1">
    <property type="nucleotide sequence ID" value="NZ_JBHLYF010000039.1"/>
</dbReference>
<dbReference type="InterPro" id="IPR012223">
    <property type="entry name" value="TEII"/>
</dbReference>
<evidence type="ECO:0000313" key="5">
    <source>
        <dbReference type="Proteomes" id="UP000198210"/>
    </source>
</evidence>
<feature type="domain" description="Thioesterase" evidence="3">
    <location>
        <begin position="34"/>
        <end position="256"/>
    </location>
</feature>
<dbReference type="PANTHER" id="PTHR11487">
    <property type="entry name" value="THIOESTERASE"/>
    <property type="match status" value="1"/>
</dbReference>
<dbReference type="EMBL" id="LT607751">
    <property type="protein sequence ID" value="SCG66283.1"/>
    <property type="molecule type" value="Genomic_DNA"/>
</dbReference>
<organism evidence="4 5">
    <name type="scientific">Micromonospora siamensis</name>
    <dbReference type="NCBI Taxonomy" id="299152"/>
    <lineage>
        <taxon>Bacteria</taxon>
        <taxon>Bacillati</taxon>
        <taxon>Actinomycetota</taxon>
        <taxon>Actinomycetes</taxon>
        <taxon>Micromonosporales</taxon>
        <taxon>Micromonosporaceae</taxon>
        <taxon>Micromonospora</taxon>
    </lineage>
</organism>
<dbReference type="InterPro" id="IPR001031">
    <property type="entry name" value="Thioesterase"/>
</dbReference>
<gene>
    <name evidence="4" type="ORF">GA0074704_4185</name>
</gene>
<evidence type="ECO:0000259" key="3">
    <source>
        <dbReference type="Pfam" id="PF00975"/>
    </source>
</evidence>
<evidence type="ECO:0000256" key="2">
    <source>
        <dbReference type="SAM" id="MobiDB-lite"/>
    </source>
</evidence>
<dbReference type="GO" id="GO:0008610">
    <property type="term" value="P:lipid biosynthetic process"/>
    <property type="evidence" value="ECO:0007669"/>
    <property type="project" value="TreeGrafter"/>
</dbReference>
<dbReference type="InterPro" id="IPR029058">
    <property type="entry name" value="AB_hydrolase_fold"/>
</dbReference>
<dbReference type="SUPFAM" id="SSF53474">
    <property type="entry name" value="alpha/beta-Hydrolases"/>
    <property type="match status" value="1"/>
</dbReference>
<dbReference type="Gene3D" id="3.40.50.1820">
    <property type="entry name" value="alpha/beta hydrolase"/>
    <property type="match status" value="1"/>
</dbReference>
<feature type="region of interest" description="Disordered" evidence="2">
    <location>
        <begin position="1"/>
        <end position="21"/>
    </location>
</feature>
<dbReference type="PANTHER" id="PTHR11487:SF0">
    <property type="entry name" value="S-ACYL FATTY ACID SYNTHASE THIOESTERASE, MEDIUM CHAIN"/>
    <property type="match status" value="1"/>
</dbReference>
<name>A0A1C5J6Z7_9ACTN</name>
<dbReference type="Proteomes" id="UP000198210">
    <property type="component" value="Chromosome I"/>
</dbReference>
<proteinExistence type="inferred from homology"/>
<reference evidence="4 5" key="1">
    <citation type="submission" date="2016-06" db="EMBL/GenBank/DDBJ databases">
        <authorList>
            <person name="Kjaerup R.B."/>
            <person name="Dalgaard T.S."/>
            <person name="Juul-Madsen H.R."/>
        </authorList>
    </citation>
    <scope>NUCLEOTIDE SEQUENCE [LARGE SCALE GENOMIC DNA]</scope>
    <source>
        <strain evidence="4 5">DSM 45097</strain>
    </source>
</reference>
<sequence>MTEPWGGAPTGRTVAGPPRSPWFPFGTGDDAAIRLLCLPHGGAGANFYRSWVRGLPASIAGCPVQPPGRERRRSERPYSSARELVRPLAREIVRWVRPPYAVFGLSTGALCAFEVAREVRRLGGPLPVHLFVAGRRAPTIATDRIDLSGLSAAGLAGVLRTLGGTPEEVLSDLPLLELLRPLIVADFAVDDDYRYEPGPALPVPITAFAGTRDHLATPDQVAGWRKETTAGYTQVRLDGGHFAIFDHSELVLRRIAGDLERHLA</sequence>
<accession>A0A1C5J6Z7</accession>
<comment type="similarity">
    <text evidence="1">Belongs to the thioesterase family.</text>
</comment>
<evidence type="ECO:0000313" key="4">
    <source>
        <dbReference type="EMBL" id="SCG66283.1"/>
    </source>
</evidence>
<keyword evidence="5" id="KW-1185">Reference proteome</keyword>
<dbReference type="Pfam" id="PF00975">
    <property type="entry name" value="Thioesterase"/>
    <property type="match status" value="1"/>
</dbReference>
<protein>
    <submittedName>
        <fullName evidence="4">Surfactin synthase thioesterase subunit</fullName>
    </submittedName>
</protein>